<feature type="compositionally biased region" description="Basic and acidic residues" evidence="8">
    <location>
        <begin position="522"/>
        <end position="533"/>
    </location>
</feature>
<evidence type="ECO:0000313" key="11">
    <source>
        <dbReference type="Proteomes" id="UP000001593"/>
    </source>
</evidence>
<dbReference type="GO" id="GO:0004674">
    <property type="term" value="F:protein serine/threonine kinase activity"/>
    <property type="evidence" value="ECO:0000318"/>
    <property type="project" value="GO_Central"/>
</dbReference>
<feature type="compositionally biased region" description="Low complexity" evidence="8">
    <location>
        <begin position="511"/>
        <end position="521"/>
    </location>
</feature>
<proteinExistence type="predicted"/>
<evidence type="ECO:0000256" key="8">
    <source>
        <dbReference type="SAM" id="MobiDB-lite"/>
    </source>
</evidence>
<dbReference type="Proteomes" id="UP000001593">
    <property type="component" value="Unassembled WGS sequence"/>
</dbReference>
<dbReference type="STRING" id="45351.A7SR42"/>
<dbReference type="AlphaFoldDB" id="A7SR42"/>
<dbReference type="Pfam" id="PF00069">
    <property type="entry name" value="Pkinase"/>
    <property type="match status" value="2"/>
</dbReference>
<evidence type="ECO:0000313" key="10">
    <source>
        <dbReference type="EMBL" id="EDO33825.1"/>
    </source>
</evidence>
<dbReference type="InterPro" id="IPR011009">
    <property type="entry name" value="Kinase-like_dom_sf"/>
</dbReference>
<evidence type="ECO:0000256" key="5">
    <source>
        <dbReference type="ARBA" id="ARBA00022777"/>
    </source>
</evidence>
<dbReference type="PANTHER" id="PTHR44167:SF23">
    <property type="entry name" value="CDC7 KINASE, ISOFORM A-RELATED"/>
    <property type="match status" value="1"/>
</dbReference>
<feature type="compositionally biased region" description="Polar residues" evidence="8">
    <location>
        <begin position="198"/>
        <end position="207"/>
    </location>
</feature>
<feature type="region of interest" description="Disordered" evidence="8">
    <location>
        <begin position="198"/>
        <end position="221"/>
    </location>
</feature>
<dbReference type="EMBL" id="DS469755">
    <property type="protein sequence ID" value="EDO33825.1"/>
    <property type="molecule type" value="Genomic_DNA"/>
</dbReference>
<evidence type="ECO:0000256" key="3">
    <source>
        <dbReference type="ARBA" id="ARBA00022679"/>
    </source>
</evidence>
<dbReference type="PhylomeDB" id="A7SR42"/>
<accession>A7SR42</accession>
<dbReference type="GO" id="GO:0007165">
    <property type="term" value="P:signal transduction"/>
    <property type="evidence" value="ECO:0000318"/>
    <property type="project" value="GO_Central"/>
</dbReference>
<dbReference type="EC" id="2.7.11.1" evidence="1"/>
<protein>
    <recommendedName>
        <fullName evidence="1">non-specific serine/threonine protein kinase</fullName>
        <ecNumber evidence="1">2.7.11.1</ecNumber>
    </recommendedName>
</protein>
<dbReference type="SUPFAM" id="SSF56112">
    <property type="entry name" value="Protein kinase-like (PK-like)"/>
    <property type="match status" value="1"/>
</dbReference>
<dbReference type="HOGENOM" id="CLU_000288_118_1_1"/>
<sequence length="629" mass="70108">MHLSSAIFFFKYQEAVKIQWCYRGYGFGNSEAGELLTQFPELKDIFTVVSKVGEGTFSNVYLAKMHDFPDEFWALKHIIPTSGPERIENELKCLQIIGGKDNIIGVEMTYRRNDHIVFVLPYFPHQKFQDYMLDMSVCEIREYIRNLFIALKRVHSFQVIHRDVKPSNFLYCRQSKRDLLAIVKTLVTGLSNGKYKSTAISPKSSKLPTRRSTRLSPQIENKDLDYSATGATLSRANTRPALEPRNDQNIIFTRSTKNFKSPGATKTKKSSRSPSRHGGVKPRCAVKHSPDEICATCISRAHQNTPRAGTPGFRSPEVLLKCPDQTTAVDIWSAGIVFLCALSGRYPFFRAQDDMTALAQIISLIGSSESIHVANDQGKDVVMSEKCPTGSLKSACQRLRQGCSKTQTSKCILRGAATMQGCMREGCSKTQTSKCILRGAATMQGCMREGEQDVEKDSGDHHHLDREGHKLSKRFRRRSPNMRDTSVDSENSIANLTNDHDYCAMCKISNSKNSTQNSSSKNTDKDSTPDHRISHACKGTRSQAGESCSSKKLNSNNSAQGSETSRHECHGVRQGGVHMDGSACMCCRCCWAVPDSAYDLLERCLDLNPSTRITASEALSHPFFQGEHC</sequence>
<feature type="region of interest" description="Disordered" evidence="8">
    <location>
        <begin position="451"/>
        <end position="491"/>
    </location>
</feature>
<dbReference type="GO" id="GO:0000727">
    <property type="term" value="P:double-strand break repair via break-induced replication"/>
    <property type="evidence" value="ECO:0000318"/>
    <property type="project" value="GO_Central"/>
</dbReference>
<dbReference type="Gene3D" id="1.10.510.10">
    <property type="entry name" value="Transferase(Phosphotransferase) domain 1"/>
    <property type="match status" value="2"/>
</dbReference>
<keyword evidence="3" id="KW-0808">Transferase</keyword>
<dbReference type="CDD" id="cd14019">
    <property type="entry name" value="STKc_Cdc7"/>
    <property type="match status" value="1"/>
</dbReference>
<feature type="binding site" evidence="7">
    <location>
        <position position="76"/>
    </location>
    <ligand>
        <name>ATP</name>
        <dbReference type="ChEBI" id="CHEBI:30616"/>
    </ligand>
</feature>
<evidence type="ECO:0000256" key="1">
    <source>
        <dbReference type="ARBA" id="ARBA00012513"/>
    </source>
</evidence>
<dbReference type="InterPro" id="IPR000719">
    <property type="entry name" value="Prot_kinase_dom"/>
</dbReference>
<feature type="region of interest" description="Disordered" evidence="8">
    <location>
        <begin position="256"/>
        <end position="284"/>
    </location>
</feature>
<dbReference type="PANTHER" id="PTHR44167">
    <property type="entry name" value="OVARIAN-SPECIFIC SERINE/THREONINE-PROTEIN KINASE LOK-RELATED"/>
    <property type="match status" value="1"/>
</dbReference>
<dbReference type="Gene3D" id="3.30.200.20">
    <property type="entry name" value="Phosphorylase Kinase, domain 1"/>
    <property type="match status" value="1"/>
</dbReference>
<dbReference type="GO" id="GO:0005634">
    <property type="term" value="C:nucleus"/>
    <property type="evidence" value="ECO:0000318"/>
    <property type="project" value="GO_Central"/>
</dbReference>
<dbReference type="FunFam" id="1.10.510.10:FF:002648">
    <property type="match status" value="1"/>
</dbReference>
<keyword evidence="2" id="KW-0723">Serine/threonine-protein kinase</keyword>
<feature type="region of interest" description="Disordered" evidence="8">
    <location>
        <begin position="511"/>
        <end position="568"/>
    </location>
</feature>
<gene>
    <name evidence="10" type="ORF">NEMVEDRAFT_v1g216115</name>
</gene>
<dbReference type="SMART" id="SM00220">
    <property type="entry name" value="S_TKc"/>
    <property type="match status" value="1"/>
</dbReference>
<dbReference type="GO" id="GO:0005737">
    <property type="term" value="C:cytoplasm"/>
    <property type="evidence" value="ECO:0000318"/>
    <property type="project" value="GO_Central"/>
</dbReference>
<dbReference type="eggNOG" id="KOG1167">
    <property type="taxonomic scope" value="Eukaryota"/>
</dbReference>
<evidence type="ECO:0000256" key="7">
    <source>
        <dbReference type="PROSITE-ProRule" id="PRU10141"/>
    </source>
</evidence>
<keyword evidence="11" id="KW-1185">Reference proteome</keyword>
<feature type="compositionally biased region" description="Basic residues" evidence="8">
    <location>
        <begin position="266"/>
        <end position="284"/>
    </location>
</feature>
<dbReference type="PROSITE" id="PS00108">
    <property type="entry name" value="PROTEIN_KINASE_ST"/>
    <property type="match status" value="1"/>
</dbReference>
<keyword evidence="4 7" id="KW-0547">Nucleotide-binding</keyword>
<evidence type="ECO:0000259" key="9">
    <source>
        <dbReference type="PROSITE" id="PS50011"/>
    </source>
</evidence>
<dbReference type="GO" id="GO:0005524">
    <property type="term" value="F:ATP binding"/>
    <property type="evidence" value="ECO:0007669"/>
    <property type="project" value="UniProtKB-UniRule"/>
</dbReference>
<reference evidence="10 11" key="1">
    <citation type="journal article" date="2007" name="Science">
        <title>Sea anemone genome reveals ancestral eumetazoan gene repertoire and genomic organization.</title>
        <authorList>
            <person name="Putnam N.H."/>
            <person name="Srivastava M."/>
            <person name="Hellsten U."/>
            <person name="Dirks B."/>
            <person name="Chapman J."/>
            <person name="Salamov A."/>
            <person name="Terry A."/>
            <person name="Shapiro H."/>
            <person name="Lindquist E."/>
            <person name="Kapitonov V.V."/>
            <person name="Jurka J."/>
            <person name="Genikhovich G."/>
            <person name="Grigoriev I.V."/>
            <person name="Lucas S.M."/>
            <person name="Steele R.E."/>
            <person name="Finnerty J.R."/>
            <person name="Technau U."/>
            <person name="Martindale M.Q."/>
            <person name="Rokhsar D.S."/>
        </authorList>
    </citation>
    <scope>NUCLEOTIDE SEQUENCE [LARGE SCALE GENOMIC DNA]</scope>
    <source>
        <strain evidence="11">CH2 X CH6</strain>
    </source>
</reference>
<feature type="compositionally biased region" description="Low complexity" evidence="8">
    <location>
        <begin position="547"/>
        <end position="558"/>
    </location>
</feature>
<dbReference type="PROSITE" id="PS00107">
    <property type="entry name" value="PROTEIN_KINASE_ATP"/>
    <property type="match status" value="1"/>
</dbReference>
<evidence type="ECO:0000256" key="6">
    <source>
        <dbReference type="ARBA" id="ARBA00022840"/>
    </source>
</evidence>
<dbReference type="InParanoid" id="A7SR42"/>
<evidence type="ECO:0000256" key="2">
    <source>
        <dbReference type="ARBA" id="ARBA00022527"/>
    </source>
</evidence>
<dbReference type="PROSITE" id="PS50011">
    <property type="entry name" value="PROTEIN_KINASE_DOM"/>
    <property type="match status" value="1"/>
</dbReference>
<name>A7SR42_NEMVE</name>
<feature type="compositionally biased region" description="Polar residues" evidence="8">
    <location>
        <begin position="482"/>
        <end position="491"/>
    </location>
</feature>
<keyword evidence="5" id="KW-0418">Kinase</keyword>
<evidence type="ECO:0000256" key="4">
    <source>
        <dbReference type="ARBA" id="ARBA00022741"/>
    </source>
</evidence>
<feature type="compositionally biased region" description="Basic and acidic residues" evidence="8">
    <location>
        <begin position="451"/>
        <end position="470"/>
    </location>
</feature>
<feature type="domain" description="Protein kinase" evidence="9">
    <location>
        <begin position="46"/>
        <end position="624"/>
    </location>
</feature>
<dbReference type="InterPro" id="IPR008271">
    <property type="entry name" value="Ser/Thr_kinase_AS"/>
</dbReference>
<feature type="compositionally biased region" description="Basic residues" evidence="8">
    <location>
        <begin position="471"/>
        <end position="480"/>
    </location>
</feature>
<dbReference type="InterPro" id="IPR017441">
    <property type="entry name" value="Protein_kinase_ATP_BS"/>
</dbReference>
<keyword evidence="6 7" id="KW-0067">ATP-binding</keyword>
<organism evidence="10 11">
    <name type="scientific">Nematostella vectensis</name>
    <name type="common">Starlet sea anemone</name>
    <dbReference type="NCBI Taxonomy" id="45351"/>
    <lineage>
        <taxon>Eukaryota</taxon>
        <taxon>Metazoa</taxon>
        <taxon>Cnidaria</taxon>
        <taxon>Anthozoa</taxon>
        <taxon>Hexacorallia</taxon>
        <taxon>Actiniaria</taxon>
        <taxon>Edwardsiidae</taxon>
        <taxon>Nematostella</taxon>
    </lineage>
</organism>